<proteinExistence type="predicted"/>
<keyword evidence="2" id="KW-1185">Reference proteome</keyword>
<organism evidence="1 2">
    <name type="scientific">Haematococcus lacustris</name>
    <name type="common">Green alga</name>
    <name type="synonym">Haematococcus pluvialis</name>
    <dbReference type="NCBI Taxonomy" id="44745"/>
    <lineage>
        <taxon>Eukaryota</taxon>
        <taxon>Viridiplantae</taxon>
        <taxon>Chlorophyta</taxon>
        <taxon>core chlorophytes</taxon>
        <taxon>Chlorophyceae</taxon>
        <taxon>CS clade</taxon>
        <taxon>Chlamydomonadales</taxon>
        <taxon>Haematococcaceae</taxon>
        <taxon>Haematococcus</taxon>
    </lineage>
</organism>
<evidence type="ECO:0000313" key="1">
    <source>
        <dbReference type="EMBL" id="GFH14635.1"/>
    </source>
</evidence>
<gene>
    <name evidence="1" type="ORF">HaLaN_10732</name>
</gene>
<dbReference type="AlphaFoldDB" id="A0A699YZH5"/>
<name>A0A699YZH5_HAELA</name>
<dbReference type="Proteomes" id="UP000485058">
    <property type="component" value="Unassembled WGS sequence"/>
</dbReference>
<comment type="caution">
    <text evidence="1">The sequence shown here is derived from an EMBL/GenBank/DDBJ whole genome shotgun (WGS) entry which is preliminary data.</text>
</comment>
<accession>A0A699YZH5</accession>
<protein>
    <submittedName>
        <fullName evidence="1">Uncharacterized protein</fullName>
    </submittedName>
</protein>
<feature type="non-terminal residue" evidence="1">
    <location>
        <position position="1"/>
    </location>
</feature>
<dbReference type="EMBL" id="BLLF01000749">
    <property type="protein sequence ID" value="GFH14635.1"/>
    <property type="molecule type" value="Genomic_DNA"/>
</dbReference>
<reference evidence="1 2" key="1">
    <citation type="submission" date="2020-02" db="EMBL/GenBank/DDBJ databases">
        <title>Draft genome sequence of Haematococcus lacustris strain NIES-144.</title>
        <authorList>
            <person name="Morimoto D."/>
            <person name="Nakagawa S."/>
            <person name="Yoshida T."/>
            <person name="Sawayama S."/>
        </authorList>
    </citation>
    <scope>NUCLEOTIDE SEQUENCE [LARGE SCALE GENOMIC DNA]</scope>
    <source>
        <strain evidence="1 2">NIES-144</strain>
    </source>
</reference>
<sequence length="84" mass="8926">MDSQPTKYGWWGQEVCYLLVLTCNSQLGIHGLGGELLVGDRGRAMERFILQLYAPILAHAGCEPGTSLQAQAALELGQGGIPGV</sequence>
<evidence type="ECO:0000313" key="2">
    <source>
        <dbReference type="Proteomes" id="UP000485058"/>
    </source>
</evidence>
<feature type="non-terminal residue" evidence="1">
    <location>
        <position position="84"/>
    </location>
</feature>